<evidence type="ECO:0000259" key="12">
    <source>
        <dbReference type="PROSITE" id="PS50035"/>
    </source>
</evidence>
<dbReference type="PANTHER" id="PTHR18896:SF60">
    <property type="entry name" value="PHOSPHOLIPASE D"/>
    <property type="match status" value="1"/>
</dbReference>
<dbReference type="PROSITE" id="PS50035">
    <property type="entry name" value="PLD"/>
    <property type="match status" value="2"/>
</dbReference>
<keyword evidence="8" id="KW-0106">Calcium</keyword>
<keyword evidence="7" id="KW-0378">Hydrolase</keyword>
<evidence type="ECO:0000256" key="10">
    <source>
        <dbReference type="ARBA" id="ARBA00023098"/>
    </source>
</evidence>
<dbReference type="Pfam" id="PF00168">
    <property type="entry name" value="C2"/>
    <property type="match status" value="1"/>
</dbReference>
<evidence type="ECO:0000259" key="11">
    <source>
        <dbReference type="PROSITE" id="PS50004"/>
    </source>
</evidence>
<organism evidence="13 14">
    <name type="scientific">Cuscuta campestris</name>
    <dbReference type="NCBI Taxonomy" id="132261"/>
    <lineage>
        <taxon>Eukaryota</taxon>
        <taxon>Viridiplantae</taxon>
        <taxon>Streptophyta</taxon>
        <taxon>Embryophyta</taxon>
        <taxon>Tracheophyta</taxon>
        <taxon>Spermatophyta</taxon>
        <taxon>Magnoliopsida</taxon>
        <taxon>eudicotyledons</taxon>
        <taxon>Gunneridae</taxon>
        <taxon>Pentapetalae</taxon>
        <taxon>asterids</taxon>
        <taxon>lamiids</taxon>
        <taxon>Solanales</taxon>
        <taxon>Convolvulaceae</taxon>
        <taxon>Cuscuteae</taxon>
        <taxon>Cuscuta</taxon>
        <taxon>Cuscuta subgen. Grammica</taxon>
        <taxon>Cuscuta sect. Cleistogrammica</taxon>
    </lineage>
</organism>
<sequence>MDLISERIRRFLTALDCRKPGRVTTHRHAAKIITSDPYVKVCLAGATVARTRVIPNSQDPIWDEHFKMIPLAHPVREVEFQVKDNDVFGADFIGVAKVSARKVVSGEVIEEWFPINGACGKPPKPNTAIRLWMKFTPFHHNNPLYHKSYGLKESYFPVRHGGAVTLYQDAHTAGLVPEIVLEEEKRFRHENCWEDICHAILEAHHLVYIVGWSIYHKVRLVREPTRPLPNGGNLNLGELLKYKSQEGVRVLLLVWDDKTSHSKFFINTVVGTLYTHHQKCVIVDAQSQGNNRKITAFIGGLDLCDGRYDTPQHRLFSDLDTVFKGDYHNPTFPEGGVKGPRQPWHDLHCKIEGPAAYDVFRSIDSGSLKGFPKDVQTANSQNLVCAKDLVIDRSIQMAYIQAIRRAQHFVYIENQYFLGSSYAWPSYKDSGADNLIPMELALKIASKIRNKERFTVYIVIPMWPEGVPNSAPVQEILYWQITASQKSGRFMIYVHAKGMIVDDEYIILGSANINQRSMAGSRDTEISMGAYQPHHTWASKQTHPHGQVYGYRMSLWAEHMGMIDPIFNEPAKLGCVTFVNKIARDNWERYTAAKFAPLQGHLLKYPVEVDCDGKLSPLPGYDNFPDVGGKVLGARTTLPDALTT</sequence>
<keyword evidence="9" id="KW-0442">Lipid degradation</keyword>
<protein>
    <recommendedName>
        <fullName evidence="4">phospholipase D</fullName>
        <ecNumber evidence="4">3.1.4.4</ecNumber>
    </recommendedName>
</protein>
<dbReference type="GO" id="GO:0005886">
    <property type="term" value="C:plasma membrane"/>
    <property type="evidence" value="ECO:0007669"/>
    <property type="project" value="TreeGrafter"/>
</dbReference>
<evidence type="ECO:0000256" key="6">
    <source>
        <dbReference type="ARBA" id="ARBA00022737"/>
    </source>
</evidence>
<evidence type="ECO:0000256" key="5">
    <source>
        <dbReference type="ARBA" id="ARBA00022723"/>
    </source>
</evidence>
<gene>
    <name evidence="13" type="ORF">CCAM_LOCUS3243</name>
</gene>
<dbReference type="EC" id="3.1.4.4" evidence="4"/>
<evidence type="ECO:0000256" key="2">
    <source>
        <dbReference type="ARBA" id="ARBA00001913"/>
    </source>
</evidence>
<feature type="domain" description="C2" evidence="11">
    <location>
        <begin position="1"/>
        <end position="113"/>
    </location>
</feature>
<dbReference type="PANTHER" id="PTHR18896">
    <property type="entry name" value="PHOSPHOLIPASE D"/>
    <property type="match status" value="1"/>
</dbReference>
<dbReference type="SUPFAM" id="SSF56024">
    <property type="entry name" value="Phospholipase D/nuclease"/>
    <property type="match status" value="2"/>
</dbReference>
<accession>A0A484KE18</accession>
<dbReference type="OrthoDB" id="14911at2759"/>
<dbReference type="SMART" id="SM00239">
    <property type="entry name" value="C2"/>
    <property type="match status" value="1"/>
</dbReference>
<dbReference type="Gene3D" id="3.30.870.10">
    <property type="entry name" value="Endonuclease Chain A"/>
    <property type="match status" value="3"/>
</dbReference>
<evidence type="ECO:0000256" key="1">
    <source>
        <dbReference type="ARBA" id="ARBA00000798"/>
    </source>
</evidence>
<dbReference type="Proteomes" id="UP000595140">
    <property type="component" value="Unassembled WGS sequence"/>
</dbReference>
<evidence type="ECO:0000256" key="8">
    <source>
        <dbReference type="ARBA" id="ARBA00022837"/>
    </source>
</evidence>
<dbReference type="InterPro" id="IPR000008">
    <property type="entry name" value="C2_dom"/>
</dbReference>
<dbReference type="InterPro" id="IPR035892">
    <property type="entry name" value="C2_domain_sf"/>
</dbReference>
<proteinExistence type="inferred from homology"/>
<keyword evidence="6" id="KW-0677">Repeat</keyword>
<evidence type="ECO:0000313" key="14">
    <source>
        <dbReference type="Proteomes" id="UP000595140"/>
    </source>
</evidence>
<dbReference type="InterPro" id="IPR001736">
    <property type="entry name" value="PLipase_D/transphosphatidylase"/>
</dbReference>
<feature type="domain" description="PLD phosphodiesterase" evidence="12">
    <location>
        <begin position="490"/>
        <end position="517"/>
    </location>
</feature>
<dbReference type="SUPFAM" id="SSF49562">
    <property type="entry name" value="C2 domain (Calcium/lipid-binding domain, CaLB)"/>
    <property type="match status" value="1"/>
</dbReference>
<dbReference type="Gene3D" id="2.60.40.150">
    <property type="entry name" value="C2 domain"/>
    <property type="match status" value="1"/>
</dbReference>
<evidence type="ECO:0000313" key="13">
    <source>
        <dbReference type="EMBL" id="VFQ61467.1"/>
    </source>
</evidence>
<dbReference type="GO" id="GO:0046872">
    <property type="term" value="F:metal ion binding"/>
    <property type="evidence" value="ECO:0007669"/>
    <property type="project" value="UniProtKB-KW"/>
</dbReference>
<dbReference type="GO" id="GO:0004630">
    <property type="term" value="F:phospholipase D activity"/>
    <property type="evidence" value="ECO:0007669"/>
    <property type="project" value="UniProtKB-EC"/>
</dbReference>
<comment type="catalytic activity">
    <reaction evidence="1">
        <text>a 1,2-diacyl-sn-glycero-3-phosphocholine + H2O = a 1,2-diacyl-sn-glycero-3-phosphate + choline + H(+)</text>
        <dbReference type="Rhea" id="RHEA:14445"/>
        <dbReference type="ChEBI" id="CHEBI:15354"/>
        <dbReference type="ChEBI" id="CHEBI:15377"/>
        <dbReference type="ChEBI" id="CHEBI:15378"/>
        <dbReference type="ChEBI" id="CHEBI:57643"/>
        <dbReference type="ChEBI" id="CHEBI:58608"/>
        <dbReference type="EC" id="3.1.4.4"/>
    </reaction>
</comment>
<dbReference type="SMART" id="SM00155">
    <property type="entry name" value="PLDc"/>
    <property type="match status" value="2"/>
</dbReference>
<dbReference type="CDD" id="cd04015">
    <property type="entry name" value="C2_plant_PLD"/>
    <property type="match status" value="1"/>
</dbReference>
<keyword evidence="14" id="KW-1185">Reference proteome</keyword>
<dbReference type="GO" id="GO:0009395">
    <property type="term" value="P:phospholipid catabolic process"/>
    <property type="evidence" value="ECO:0007669"/>
    <property type="project" value="TreeGrafter"/>
</dbReference>
<keyword evidence="5" id="KW-0479">Metal-binding</keyword>
<dbReference type="InterPro" id="IPR024632">
    <property type="entry name" value="PLipase_D_C"/>
</dbReference>
<evidence type="ECO:0000256" key="7">
    <source>
        <dbReference type="ARBA" id="ARBA00022801"/>
    </source>
</evidence>
<dbReference type="Pfam" id="PF00614">
    <property type="entry name" value="PLDc"/>
    <property type="match status" value="2"/>
</dbReference>
<keyword evidence="10" id="KW-0443">Lipid metabolism</keyword>
<feature type="domain" description="PLD phosphodiesterase" evidence="12">
    <location>
        <begin position="272"/>
        <end position="307"/>
    </location>
</feature>
<dbReference type="Pfam" id="PF12357">
    <property type="entry name" value="PLD_C"/>
    <property type="match status" value="1"/>
</dbReference>
<dbReference type="InterPro" id="IPR015679">
    <property type="entry name" value="PLipase_D_fam"/>
</dbReference>
<evidence type="ECO:0000256" key="3">
    <source>
        <dbReference type="ARBA" id="ARBA00010683"/>
    </source>
</evidence>
<comment type="cofactor">
    <cofactor evidence="2">
        <name>Ca(2+)</name>
        <dbReference type="ChEBI" id="CHEBI:29108"/>
    </cofactor>
</comment>
<reference evidence="13 14" key="1">
    <citation type="submission" date="2018-04" db="EMBL/GenBank/DDBJ databases">
        <authorList>
            <person name="Vogel A."/>
        </authorList>
    </citation>
    <scope>NUCLEOTIDE SEQUENCE [LARGE SCALE GENOMIC DNA]</scope>
</reference>
<name>A0A484KE18_9ASTE</name>
<dbReference type="EMBL" id="OOIL02000171">
    <property type="protein sequence ID" value="VFQ61467.1"/>
    <property type="molecule type" value="Genomic_DNA"/>
</dbReference>
<evidence type="ECO:0000256" key="4">
    <source>
        <dbReference type="ARBA" id="ARBA00012027"/>
    </source>
</evidence>
<dbReference type="AlphaFoldDB" id="A0A484KE18"/>
<dbReference type="PROSITE" id="PS50004">
    <property type="entry name" value="C2"/>
    <property type="match status" value="1"/>
</dbReference>
<evidence type="ECO:0000256" key="9">
    <source>
        <dbReference type="ARBA" id="ARBA00022963"/>
    </source>
</evidence>
<comment type="similarity">
    <text evidence="3">Belongs to the phospholipase D family. C2-PLD subfamily.</text>
</comment>